<feature type="domain" description="Metalloprotease TldD/E C-terminal" evidence="1">
    <location>
        <begin position="235"/>
        <end position="469"/>
    </location>
</feature>
<dbReference type="Gene3D" id="3.30.2290.10">
    <property type="entry name" value="PmbA/TldD superfamily"/>
    <property type="match status" value="1"/>
</dbReference>
<reference evidence="2 3" key="1">
    <citation type="submission" date="2020-08" db="EMBL/GenBank/DDBJ databases">
        <title>Sequencing the genomes of 1000 actinobacteria strains.</title>
        <authorList>
            <person name="Klenk H.-P."/>
        </authorList>
    </citation>
    <scope>NUCLEOTIDE SEQUENCE [LARGE SCALE GENOMIC DNA]</scope>
    <source>
        <strain evidence="2 3">DSM 41654</strain>
    </source>
</reference>
<protein>
    <submittedName>
        <fullName evidence="2">Putative Zn-dependent protease</fullName>
    </submittedName>
</protein>
<organism evidence="2 3">
    <name type="scientific">Kitasatospora kifunensis</name>
    <name type="common">Streptomyces kifunensis</name>
    <dbReference type="NCBI Taxonomy" id="58351"/>
    <lineage>
        <taxon>Bacteria</taxon>
        <taxon>Bacillati</taxon>
        <taxon>Actinomycetota</taxon>
        <taxon>Actinomycetes</taxon>
        <taxon>Kitasatosporales</taxon>
        <taxon>Streptomycetaceae</taxon>
        <taxon>Kitasatospora</taxon>
    </lineage>
</organism>
<keyword evidence="2" id="KW-0378">Hydrolase</keyword>
<proteinExistence type="predicted"/>
<sequence>MGNQHTPHELVERTLELSRADGCVVLVDEKSSANLRWAALDSAPGSALTTNGVTRGRRLTVVATVDGAEGTASGVVAREAVTGAELEELVRAAEAAARAAGPAEDAGPLLAGEVFNGVTASRDFTEPPAETSIDVFATFAPELGACFARARAAGQALYGFANHELTSTYLGSSTGLRLRHDQPTGTVELNAKAHGASAWAGAATQDFTDVDVAALQASLTERLGWGKRRIELPAGRYETLLPPSALADLMISLNWALNARDAVEGRTVFSRPGGGTRLGERLTDLPLTLRSDPAQPGLQSAPFVIAHSSTDDHSVFDNGLPVGATEWISKGELTGLQTTRHTAATTGLPLRPAGDNLVLELADQSAARTMAELIAGTERGLLLTCLWYIREVDPATLLLTGLTRDGVYLVEDGQVVGEVNNFRFNESPVDLLGRITEAGRTEQCLPREWSDWFSRAAMPPVRVADFNMSSVSQAS</sequence>
<keyword evidence="3" id="KW-1185">Reference proteome</keyword>
<dbReference type="AlphaFoldDB" id="A0A7W7R6Z9"/>
<dbReference type="InterPro" id="IPR036059">
    <property type="entry name" value="TldD/PmbA_sf"/>
</dbReference>
<dbReference type="Pfam" id="PF19289">
    <property type="entry name" value="PmbA_TldD_3rd"/>
    <property type="match status" value="1"/>
</dbReference>
<dbReference type="EMBL" id="JACHJV010000001">
    <property type="protein sequence ID" value="MBB4926006.1"/>
    <property type="molecule type" value="Genomic_DNA"/>
</dbReference>
<accession>A0A7W7R6Z9</accession>
<evidence type="ECO:0000259" key="1">
    <source>
        <dbReference type="Pfam" id="PF19289"/>
    </source>
</evidence>
<dbReference type="InterPro" id="IPR035068">
    <property type="entry name" value="TldD/PmbA_N"/>
</dbReference>
<comment type="caution">
    <text evidence="2">The sequence shown here is derived from an EMBL/GenBank/DDBJ whole genome shotgun (WGS) entry which is preliminary data.</text>
</comment>
<name>A0A7W7R6Z9_KITKI</name>
<evidence type="ECO:0000313" key="3">
    <source>
        <dbReference type="Proteomes" id="UP000540506"/>
    </source>
</evidence>
<dbReference type="RefSeq" id="WP_184938677.1">
    <property type="nucleotide sequence ID" value="NZ_JACHJV010000001.1"/>
</dbReference>
<keyword evidence="2" id="KW-0645">Protease</keyword>
<dbReference type="PANTHER" id="PTHR43666">
    <property type="entry name" value="TLDD PROTEIN"/>
    <property type="match status" value="1"/>
</dbReference>
<dbReference type="SUPFAM" id="SSF111283">
    <property type="entry name" value="Putative modulator of DNA gyrase, PmbA/TldD"/>
    <property type="match status" value="1"/>
</dbReference>
<dbReference type="GO" id="GO:0006508">
    <property type="term" value="P:proteolysis"/>
    <property type="evidence" value="ECO:0007669"/>
    <property type="project" value="UniProtKB-KW"/>
</dbReference>
<dbReference type="Proteomes" id="UP000540506">
    <property type="component" value="Unassembled WGS sequence"/>
</dbReference>
<dbReference type="PANTHER" id="PTHR43666:SF1">
    <property type="entry name" value="CONSERVED PROTEIN"/>
    <property type="match status" value="1"/>
</dbReference>
<dbReference type="InterPro" id="IPR045569">
    <property type="entry name" value="Metalloprtase-TldD/E_C"/>
</dbReference>
<dbReference type="GO" id="GO:0008237">
    <property type="term" value="F:metallopeptidase activity"/>
    <property type="evidence" value="ECO:0007669"/>
    <property type="project" value="InterPro"/>
</dbReference>
<gene>
    <name evidence="2" type="ORF">FHR34_004999</name>
</gene>
<evidence type="ECO:0000313" key="2">
    <source>
        <dbReference type="EMBL" id="MBB4926006.1"/>
    </source>
</evidence>